<evidence type="ECO:0000256" key="3">
    <source>
        <dbReference type="ARBA" id="ARBA00022614"/>
    </source>
</evidence>
<protein>
    <recommendedName>
        <fullName evidence="11">Leucine-rich repeat-containing N-terminal plant-type domain-containing protein</fullName>
    </recommendedName>
</protein>
<reference evidence="13" key="1">
    <citation type="submission" date="2015-12" db="EMBL/GenBank/DDBJ databases">
        <title>Update maize B73 reference genome by single molecule sequencing technologies.</title>
        <authorList>
            <consortium name="Maize Genome Sequencing Project"/>
            <person name="Ware D."/>
        </authorList>
    </citation>
    <scope>NUCLEOTIDE SEQUENCE [LARGE SCALE GENOMIC DNA]</scope>
    <source>
        <strain evidence="13">cv. B73</strain>
    </source>
</reference>
<dbReference type="InterPro" id="IPR032675">
    <property type="entry name" value="LRR_dom_sf"/>
</dbReference>
<dbReference type="FunFam" id="3.80.10.10:FF:000299">
    <property type="entry name" value="Piriformospora indica-insensitive protein 2"/>
    <property type="match status" value="1"/>
</dbReference>
<dbReference type="InParanoid" id="A0A804LT76"/>
<keyword evidence="3" id="KW-0433">Leucine-rich repeat</keyword>
<keyword evidence="14" id="KW-1267">Proteomics identification</keyword>
<evidence type="ECO:0000256" key="1">
    <source>
        <dbReference type="ARBA" id="ARBA00004162"/>
    </source>
</evidence>
<evidence type="ECO:0000256" key="9">
    <source>
        <dbReference type="ARBA" id="ARBA00023170"/>
    </source>
</evidence>
<evidence type="ECO:0000313" key="12">
    <source>
        <dbReference type="EnsemblPlants" id="Zm00001eb034870_P001"/>
    </source>
</evidence>
<keyword evidence="5" id="KW-0732">Signal</keyword>
<dbReference type="InterPro" id="IPR013210">
    <property type="entry name" value="LRR_N_plant-typ"/>
</dbReference>
<reference evidence="12" key="2">
    <citation type="submission" date="2019-07" db="EMBL/GenBank/DDBJ databases">
        <authorList>
            <person name="Seetharam A."/>
            <person name="Woodhouse M."/>
            <person name="Cannon E."/>
        </authorList>
    </citation>
    <scope>NUCLEOTIDE SEQUENCE [LARGE SCALE GENOMIC DNA]</scope>
    <source>
        <strain evidence="12">cv. B73</strain>
    </source>
</reference>
<dbReference type="Gene3D" id="3.80.10.10">
    <property type="entry name" value="Ribonuclease Inhibitor"/>
    <property type="match status" value="2"/>
</dbReference>
<proteinExistence type="evidence at protein level"/>
<dbReference type="EnsemblPlants" id="Zm00001eb034870_T001">
    <property type="protein sequence ID" value="Zm00001eb034870_P001"/>
    <property type="gene ID" value="Zm00001eb034870"/>
</dbReference>
<keyword evidence="13" id="KW-1185">Reference proteome</keyword>
<dbReference type="FunCoup" id="A0A804LT76">
    <property type="interactions" value="1890"/>
</dbReference>
<evidence type="ECO:0000256" key="6">
    <source>
        <dbReference type="ARBA" id="ARBA00022737"/>
    </source>
</evidence>
<keyword evidence="9" id="KW-0675">Receptor</keyword>
<dbReference type="GeneID" id="100284303"/>
<keyword evidence="10" id="KW-0325">Glycoprotein</keyword>
<dbReference type="KEGG" id="zma:100284303"/>
<keyword evidence="7" id="KW-1133">Transmembrane helix</keyword>
<evidence type="ECO:0000256" key="2">
    <source>
        <dbReference type="ARBA" id="ARBA00022475"/>
    </source>
</evidence>
<evidence type="ECO:0007829" key="14">
    <source>
        <dbReference type="PeptideAtlas" id="A0A804LT76"/>
    </source>
</evidence>
<evidence type="ECO:0000259" key="11">
    <source>
        <dbReference type="Pfam" id="PF08263"/>
    </source>
</evidence>
<feature type="domain" description="Leucine-rich repeat-containing N-terminal plant-type" evidence="11">
    <location>
        <begin position="76"/>
        <end position="118"/>
    </location>
</feature>
<dbReference type="SMART" id="SM00369">
    <property type="entry name" value="LRR_TYP"/>
    <property type="match status" value="2"/>
</dbReference>
<dbReference type="InterPro" id="IPR001611">
    <property type="entry name" value="Leu-rich_rpt"/>
</dbReference>
<keyword evidence="6" id="KW-0677">Repeat</keyword>
<dbReference type="Proteomes" id="UP000007305">
    <property type="component" value="Chromosome 1"/>
</dbReference>
<sequence length="428" mass="43870">MPHPHCHQPTSATATLSTIISFRSSSPLTEHCRPLPASRPSKKAKPAMASAATAVALVVVAALASLTQLAASECSAADRDALLSIRAALSEEERQLGVFSTWAAGTDCCAGWYGVACDPTTGRVADLSLRGEADDAVMAPAGRPASGVMSGYVSDAVCRLDRLSTLVLADWKRISGPIPACVATSLPYLRVLELPGNRLTGAVPPLGGGQSRLAVLNLAGNQLSGGIPASLTSLTELKHLDLAGNRLSGRVPPDLGRLRMLSRALLARNRLSGPIPASVASLPRLADLDLSENQLTGAIPEGLGAGPGNSGVLTTLYLGGNRLSGGVPASLLRSGGLGMLNLSRNALGGGVPDAFTPRSYFMLLDLSRNRLTGGVPRSLASAAYVGHLDLSHNRLCGTIPAGPPFDRLGAESFVGNSCLCGGPLGKCT</sequence>
<keyword evidence="4" id="KW-0812">Transmembrane</keyword>
<dbReference type="Gramene" id="Zm00001eb034870_T001">
    <property type="protein sequence ID" value="Zm00001eb034870_P001"/>
    <property type="gene ID" value="Zm00001eb034870"/>
</dbReference>
<organism evidence="12 13">
    <name type="scientific">Zea mays</name>
    <name type="common">Maize</name>
    <dbReference type="NCBI Taxonomy" id="4577"/>
    <lineage>
        <taxon>Eukaryota</taxon>
        <taxon>Viridiplantae</taxon>
        <taxon>Streptophyta</taxon>
        <taxon>Embryophyta</taxon>
        <taxon>Tracheophyta</taxon>
        <taxon>Spermatophyta</taxon>
        <taxon>Magnoliopsida</taxon>
        <taxon>Liliopsida</taxon>
        <taxon>Poales</taxon>
        <taxon>Poaceae</taxon>
        <taxon>PACMAD clade</taxon>
        <taxon>Panicoideae</taxon>
        <taxon>Andropogonodae</taxon>
        <taxon>Andropogoneae</taxon>
        <taxon>Tripsacinae</taxon>
        <taxon>Zea</taxon>
    </lineage>
</organism>
<comment type="subcellular location">
    <subcellularLocation>
        <location evidence="1">Cell membrane</location>
        <topology evidence="1">Single-pass membrane protein</topology>
    </subcellularLocation>
</comment>
<dbReference type="GO" id="GO:0005886">
    <property type="term" value="C:plasma membrane"/>
    <property type="evidence" value="ECO:0007669"/>
    <property type="project" value="UniProtKB-SubCell"/>
</dbReference>
<dbReference type="PANTHER" id="PTHR27000">
    <property type="entry name" value="LEUCINE-RICH REPEAT RECEPTOR-LIKE PROTEIN KINASE FAMILY PROTEIN-RELATED"/>
    <property type="match status" value="1"/>
</dbReference>
<evidence type="ECO:0000256" key="8">
    <source>
        <dbReference type="ARBA" id="ARBA00023136"/>
    </source>
</evidence>
<dbReference type="OrthoDB" id="676979at2759"/>
<dbReference type="Pfam" id="PF00560">
    <property type="entry name" value="LRR_1"/>
    <property type="match status" value="4"/>
</dbReference>
<dbReference type="SUPFAM" id="SSF52058">
    <property type="entry name" value="L domain-like"/>
    <property type="match status" value="1"/>
</dbReference>
<dbReference type="Pfam" id="PF13855">
    <property type="entry name" value="LRR_8"/>
    <property type="match status" value="1"/>
</dbReference>
<name>A0A804LT76_MAIZE</name>
<evidence type="ECO:0000256" key="4">
    <source>
        <dbReference type="ARBA" id="ARBA00022692"/>
    </source>
</evidence>
<evidence type="ECO:0000256" key="10">
    <source>
        <dbReference type="ARBA" id="ARBA00023180"/>
    </source>
</evidence>
<dbReference type="AlphaFoldDB" id="A0A804LT76"/>
<accession>A0A804LT76</accession>
<dbReference type="PANTHER" id="PTHR27000:SF642">
    <property type="entry name" value="INACTIVE LEUCINE-RICH REPEAT RECEPTOR KINASE XIAO-RELATED"/>
    <property type="match status" value="1"/>
</dbReference>
<dbReference type="PRINTS" id="PR00019">
    <property type="entry name" value="LEURICHRPT"/>
</dbReference>
<reference evidence="12" key="3">
    <citation type="submission" date="2021-05" db="UniProtKB">
        <authorList>
            <consortium name="EnsemblPlants"/>
        </authorList>
    </citation>
    <scope>IDENTIFICATION</scope>
    <source>
        <strain evidence="12">cv. B73</strain>
    </source>
</reference>
<dbReference type="Pfam" id="PF08263">
    <property type="entry name" value="LRRNT_2"/>
    <property type="match status" value="1"/>
</dbReference>
<keyword evidence="8" id="KW-0472">Membrane</keyword>
<evidence type="ECO:0000256" key="5">
    <source>
        <dbReference type="ARBA" id="ARBA00022729"/>
    </source>
</evidence>
<dbReference type="RefSeq" id="NP_001150670.2">
    <property type="nucleotide sequence ID" value="NM_001157198.2"/>
</dbReference>
<gene>
    <name evidence="12" type="primary">LOC100284303</name>
</gene>
<dbReference type="InterPro" id="IPR003591">
    <property type="entry name" value="Leu-rich_rpt_typical-subtyp"/>
</dbReference>
<evidence type="ECO:0000256" key="7">
    <source>
        <dbReference type="ARBA" id="ARBA00022989"/>
    </source>
</evidence>
<evidence type="ECO:0000313" key="13">
    <source>
        <dbReference type="Proteomes" id="UP000007305"/>
    </source>
</evidence>
<keyword evidence="2" id="KW-1003">Cell membrane</keyword>